<evidence type="ECO:0000256" key="4">
    <source>
        <dbReference type="ARBA" id="ARBA00023242"/>
    </source>
</evidence>
<keyword evidence="7" id="KW-1185">Reference proteome</keyword>
<evidence type="ECO:0000313" key="6">
    <source>
        <dbReference type="EMBL" id="RMX47828.1"/>
    </source>
</evidence>
<protein>
    <recommendedName>
        <fullName evidence="3">Nucleolar protein 16</fullName>
    </recommendedName>
</protein>
<comment type="caution">
    <text evidence="6">The sequence shown here is derived from an EMBL/GenBank/DDBJ whole genome shotgun (WGS) entry which is preliminary data.</text>
</comment>
<evidence type="ECO:0000313" key="7">
    <source>
        <dbReference type="Proteomes" id="UP000275408"/>
    </source>
</evidence>
<evidence type="ECO:0000256" key="5">
    <source>
        <dbReference type="SAM" id="MobiDB-lite"/>
    </source>
</evidence>
<gene>
    <name evidence="6" type="ORF">pdam_00008551</name>
</gene>
<reference evidence="6 7" key="1">
    <citation type="journal article" date="2018" name="Sci. Rep.">
        <title>Comparative analysis of the Pocillopora damicornis genome highlights role of immune system in coral evolution.</title>
        <authorList>
            <person name="Cunning R."/>
            <person name="Bay R.A."/>
            <person name="Gillette P."/>
            <person name="Baker A.C."/>
            <person name="Traylor-Knowles N."/>
        </authorList>
    </citation>
    <scope>NUCLEOTIDE SEQUENCE [LARGE SCALE GENOMIC DNA]</scope>
    <source>
        <strain evidence="6">RSMAS</strain>
        <tissue evidence="6">Whole animal</tissue>
    </source>
</reference>
<dbReference type="PANTHER" id="PTHR13243:SF1">
    <property type="entry name" value="NUCLEOLAR PROTEIN 16"/>
    <property type="match status" value="1"/>
</dbReference>
<evidence type="ECO:0000256" key="1">
    <source>
        <dbReference type="ARBA" id="ARBA00004604"/>
    </source>
</evidence>
<dbReference type="InterPro" id="IPR019002">
    <property type="entry name" value="Ribosome_biogenesis_Nop16"/>
</dbReference>
<dbReference type="STRING" id="46731.A0A3M6U2X0"/>
<dbReference type="Proteomes" id="UP000275408">
    <property type="component" value="Unassembled WGS sequence"/>
</dbReference>
<evidence type="ECO:0000256" key="3">
    <source>
        <dbReference type="ARBA" id="ARBA00015522"/>
    </source>
</evidence>
<dbReference type="PANTHER" id="PTHR13243">
    <property type="entry name" value="HSPC111 PROTEIN-RELATED"/>
    <property type="match status" value="1"/>
</dbReference>
<sequence length="170" mass="19641">MAGVRGKKSQRQKRANTTRPGLKRKKKEKKVKVLNQTLRKSWDQEKTLKQNLQILGLAFDANSAVPIPKSKTKGCKDEQAEAMEVDRKEPTTVVKEFEQMAANERKGERHISPGEVQFLWQLIGDHGNNYKSMARDKRNYYQHTPNQLKRKCEALLRSKQNFSGYLKKNG</sequence>
<organism evidence="6 7">
    <name type="scientific">Pocillopora damicornis</name>
    <name type="common">Cauliflower coral</name>
    <name type="synonym">Millepora damicornis</name>
    <dbReference type="NCBI Taxonomy" id="46731"/>
    <lineage>
        <taxon>Eukaryota</taxon>
        <taxon>Metazoa</taxon>
        <taxon>Cnidaria</taxon>
        <taxon>Anthozoa</taxon>
        <taxon>Hexacorallia</taxon>
        <taxon>Scleractinia</taxon>
        <taxon>Astrocoeniina</taxon>
        <taxon>Pocilloporidae</taxon>
        <taxon>Pocillopora</taxon>
    </lineage>
</organism>
<dbReference type="GO" id="GO:0042273">
    <property type="term" value="P:ribosomal large subunit biogenesis"/>
    <property type="evidence" value="ECO:0007669"/>
    <property type="project" value="TreeGrafter"/>
</dbReference>
<keyword evidence="4" id="KW-0539">Nucleus</keyword>
<comment type="subcellular location">
    <subcellularLocation>
        <location evidence="1">Nucleus</location>
        <location evidence="1">Nucleolus</location>
    </subcellularLocation>
</comment>
<comment type="similarity">
    <text evidence="2">Belongs to the NOP16 family.</text>
</comment>
<dbReference type="Pfam" id="PF09420">
    <property type="entry name" value="Nop16"/>
    <property type="match status" value="2"/>
</dbReference>
<feature type="compositionally biased region" description="Basic and acidic residues" evidence="5">
    <location>
        <begin position="74"/>
        <end position="89"/>
    </location>
</feature>
<name>A0A3M6U2X0_POCDA</name>
<feature type="region of interest" description="Disordered" evidence="5">
    <location>
        <begin position="66"/>
        <end position="89"/>
    </location>
</feature>
<dbReference type="EMBL" id="RCHS01002370">
    <property type="protein sequence ID" value="RMX47828.1"/>
    <property type="molecule type" value="Genomic_DNA"/>
</dbReference>
<dbReference type="GO" id="GO:0005730">
    <property type="term" value="C:nucleolus"/>
    <property type="evidence" value="ECO:0007669"/>
    <property type="project" value="UniProtKB-SubCell"/>
</dbReference>
<proteinExistence type="inferred from homology"/>
<dbReference type="AlphaFoldDB" id="A0A3M6U2X0"/>
<evidence type="ECO:0000256" key="2">
    <source>
        <dbReference type="ARBA" id="ARBA00008479"/>
    </source>
</evidence>
<feature type="region of interest" description="Disordered" evidence="5">
    <location>
        <begin position="1"/>
        <end position="32"/>
    </location>
</feature>
<dbReference type="OrthoDB" id="285729at2759"/>
<accession>A0A3M6U2X0</accession>